<organism evidence="1 2">
    <name type="scientific">Nitrobacter vulgaris</name>
    <dbReference type="NCBI Taxonomy" id="29421"/>
    <lineage>
        <taxon>Bacteria</taxon>
        <taxon>Pseudomonadati</taxon>
        <taxon>Pseudomonadota</taxon>
        <taxon>Alphaproteobacteria</taxon>
        <taxon>Hyphomicrobiales</taxon>
        <taxon>Nitrobacteraceae</taxon>
        <taxon>Nitrobacter</taxon>
    </lineage>
</organism>
<proteinExistence type="predicted"/>
<comment type="caution">
    <text evidence="1">The sequence shown here is derived from an EMBL/GenBank/DDBJ whole genome shotgun (WGS) entry which is preliminary data.</text>
</comment>
<keyword evidence="2" id="KW-1185">Reference proteome</keyword>
<dbReference type="OrthoDB" id="7222409at2"/>
<name>A0A1V4HVQ4_NITVU</name>
<dbReference type="EMBL" id="MWPQ01000051">
    <property type="protein sequence ID" value="OPH82058.1"/>
    <property type="molecule type" value="Genomic_DNA"/>
</dbReference>
<sequence>MARPRRTTAENVRLVLVPSEGAEAYDPAKRDPRLVALVRLLARQAAREFVDAEWERASRERLRK</sequence>
<evidence type="ECO:0000313" key="2">
    <source>
        <dbReference type="Proteomes" id="UP000189940"/>
    </source>
</evidence>
<accession>A0A1V4HVQ4</accession>
<dbReference type="AlphaFoldDB" id="A0A1V4HVQ4"/>
<protein>
    <submittedName>
        <fullName evidence="1">Uncharacterized protein</fullName>
    </submittedName>
</protein>
<evidence type="ECO:0000313" key="1">
    <source>
        <dbReference type="EMBL" id="OPH82058.1"/>
    </source>
</evidence>
<gene>
    <name evidence="1" type="ORF">B2M20_14870</name>
</gene>
<reference evidence="1 2" key="1">
    <citation type="submission" date="2017-02" db="EMBL/GenBank/DDBJ databases">
        <title>Genome sequence of the nitrite-oxidizing bacterium Nitrobacter vulgaris strain Ab1.</title>
        <authorList>
            <person name="Mellbye B.L."/>
            <person name="Davis E.W."/>
            <person name="Spieck E."/>
            <person name="Chang J.H."/>
            <person name="Bottomley P.J."/>
            <person name="Sayavedra-Soto L.A."/>
        </authorList>
    </citation>
    <scope>NUCLEOTIDE SEQUENCE [LARGE SCALE GENOMIC DNA]</scope>
    <source>
        <strain evidence="1 2">Ab1</strain>
    </source>
</reference>
<dbReference type="Proteomes" id="UP000189940">
    <property type="component" value="Unassembled WGS sequence"/>
</dbReference>